<dbReference type="GO" id="GO:0008168">
    <property type="term" value="F:methyltransferase activity"/>
    <property type="evidence" value="ECO:0007669"/>
    <property type="project" value="UniProtKB-KW"/>
</dbReference>
<keyword evidence="1" id="KW-0808">Transferase</keyword>
<gene>
    <name evidence="1" type="ORF">UV07_C0003G0005</name>
</gene>
<protein>
    <submittedName>
        <fullName evidence="1">Methyltransferase type 11</fullName>
    </submittedName>
</protein>
<proteinExistence type="predicted"/>
<dbReference type="GO" id="GO:0032259">
    <property type="term" value="P:methylation"/>
    <property type="evidence" value="ECO:0007669"/>
    <property type="project" value="UniProtKB-KW"/>
</dbReference>
<sequence>MLPIVPQSFKYGKKIVSRGRFIAVDSTTAMCKNSAMLNRGCGLPFDPWKGAVVKGAVKEVVEAAKKYINKPLKSISVLDVGCGHGEYSSEMSKFFGRVTGVEPLTNVYEEAIKRNSTIKNLKLYNYKIEDYWSNTKFDLITHFTVFEHMETPKKGFDRIFSLLNKNGIIYLTAPNKYWLFEQHYGLPFLSWLPLPLANKYLELAKGIKSYKDCSYSRGYGGMKAFFDQYDCQYEFILPFDENSAYIGCGKDQPLFSLIKKIGISLIRFHPFFWNFSKGFIMVIRKNN</sequence>
<reference evidence="1 2" key="1">
    <citation type="journal article" date="2015" name="Nature">
        <title>rRNA introns, odd ribosomes, and small enigmatic genomes across a large radiation of phyla.</title>
        <authorList>
            <person name="Brown C.T."/>
            <person name="Hug L.A."/>
            <person name="Thomas B.C."/>
            <person name="Sharon I."/>
            <person name="Castelle C.J."/>
            <person name="Singh A."/>
            <person name="Wilkins M.J."/>
            <person name="Williams K.H."/>
            <person name="Banfield J.F."/>
        </authorList>
    </citation>
    <scope>NUCLEOTIDE SEQUENCE [LARGE SCALE GENOMIC DNA]</scope>
</reference>
<organism evidence="1 2">
    <name type="scientific">Candidatus Azambacteria bacterium GW2011_GWB1_42_17</name>
    <dbReference type="NCBI Taxonomy" id="1618615"/>
    <lineage>
        <taxon>Bacteria</taxon>
        <taxon>Candidatus Azamiibacteriota</taxon>
    </lineage>
</organism>
<dbReference type="Pfam" id="PF13489">
    <property type="entry name" value="Methyltransf_23"/>
    <property type="match status" value="1"/>
</dbReference>
<accession>A0A0G0Z7T9</accession>
<dbReference type="Gene3D" id="3.40.50.150">
    <property type="entry name" value="Vaccinia Virus protein VP39"/>
    <property type="match status" value="1"/>
</dbReference>
<comment type="caution">
    <text evidence="1">The sequence shown here is derived from an EMBL/GenBank/DDBJ whole genome shotgun (WGS) entry which is preliminary data.</text>
</comment>
<evidence type="ECO:0000313" key="1">
    <source>
        <dbReference type="EMBL" id="KKS44770.1"/>
    </source>
</evidence>
<dbReference type="AlphaFoldDB" id="A0A0G0Z7T9"/>
<keyword evidence="1" id="KW-0489">Methyltransferase</keyword>
<dbReference type="InterPro" id="IPR029063">
    <property type="entry name" value="SAM-dependent_MTases_sf"/>
</dbReference>
<dbReference type="SUPFAM" id="SSF53335">
    <property type="entry name" value="S-adenosyl-L-methionine-dependent methyltransferases"/>
    <property type="match status" value="1"/>
</dbReference>
<dbReference type="EMBL" id="LCDB01000003">
    <property type="protein sequence ID" value="KKS44770.1"/>
    <property type="molecule type" value="Genomic_DNA"/>
</dbReference>
<dbReference type="CDD" id="cd02440">
    <property type="entry name" value="AdoMet_MTases"/>
    <property type="match status" value="1"/>
</dbReference>
<dbReference type="Proteomes" id="UP000033986">
    <property type="component" value="Unassembled WGS sequence"/>
</dbReference>
<evidence type="ECO:0000313" key="2">
    <source>
        <dbReference type="Proteomes" id="UP000033986"/>
    </source>
</evidence>
<dbReference type="PANTHER" id="PTHR43861">
    <property type="entry name" value="TRANS-ACONITATE 2-METHYLTRANSFERASE-RELATED"/>
    <property type="match status" value="1"/>
</dbReference>
<name>A0A0G0Z7T9_9BACT</name>
<dbReference type="PATRIC" id="fig|1618615.3.peg.83"/>